<accession>A0ABW4M6B3</accession>
<evidence type="ECO:0000313" key="5">
    <source>
        <dbReference type="EMBL" id="MFD1746734.1"/>
    </source>
</evidence>
<reference evidence="6" key="1">
    <citation type="journal article" date="2019" name="Int. J. Syst. Evol. Microbiol.">
        <title>The Global Catalogue of Microorganisms (GCM) 10K type strain sequencing project: providing services to taxonomists for standard genome sequencing and annotation.</title>
        <authorList>
            <consortium name="The Broad Institute Genomics Platform"/>
            <consortium name="The Broad Institute Genome Sequencing Center for Infectious Disease"/>
            <person name="Wu L."/>
            <person name="Ma J."/>
        </authorList>
    </citation>
    <scope>NUCLEOTIDE SEQUENCE [LARGE SCALE GENOMIC DNA]</scope>
    <source>
        <strain evidence="6">CG52</strain>
    </source>
</reference>
<dbReference type="InterPro" id="IPR010982">
    <property type="entry name" value="Lambda_DNA-bd_dom_sf"/>
</dbReference>
<protein>
    <submittedName>
        <fullName evidence="5">LacI family DNA-binding transcriptional regulator</fullName>
    </submittedName>
</protein>
<proteinExistence type="predicted"/>
<dbReference type="InterPro" id="IPR028082">
    <property type="entry name" value="Peripla_BP_I"/>
</dbReference>
<dbReference type="Proteomes" id="UP001597322">
    <property type="component" value="Unassembled WGS sequence"/>
</dbReference>
<keyword evidence="3" id="KW-0804">Transcription</keyword>
<evidence type="ECO:0000256" key="2">
    <source>
        <dbReference type="ARBA" id="ARBA00023125"/>
    </source>
</evidence>
<evidence type="ECO:0000313" key="6">
    <source>
        <dbReference type="Proteomes" id="UP001597322"/>
    </source>
</evidence>
<dbReference type="Gene3D" id="3.40.50.2300">
    <property type="match status" value="2"/>
</dbReference>
<keyword evidence="6" id="KW-1185">Reference proteome</keyword>
<dbReference type="SMART" id="SM00354">
    <property type="entry name" value="HTH_LACI"/>
    <property type="match status" value="1"/>
</dbReference>
<dbReference type="CDD" id="cd01392">
    <property type="entry name" value="HTH_LacI"/>
    <property type="match status" value="1"/>
</dbReference>
<evidence type="ECO:0000259" key="4">
    <source>
        <dbReference type="PROSITE" id="PS50932"/>
    </source>
</evidence>
<keyword evidence="2 5" id="KW-0238">DNA-binding</keyword>
<comment type="caution">
    <text evidence="5">The sequence shown here is derived from an EMBL/GenBank/DDBJ whole genome shotgun (WGS) entry which is preliminary data.</text>
</comment>
<evidence type="ECO:0000256" key="1">
    <source>
        <dbReference type="ARBA" id="ARBA00023015"/>
    </source>
</evidence>
<dbReference type="PANTHER" id="PTHR30146:SF138">
    <property type="entry name" value="TRANSCRIPTIONAL REGULATORY PROTEIN"/>
    <property type="match status" value="1"/>
</dbReference>
<dbReference type="InterPro" id="IPR000843">
    <property type="entry name" value="HTH_LacI"/>
</dbReference>
<dbReference type="InterPro" id="IPR046335">
    <property type="entry name" value="LacI/GalR-like_sensor"/>
</dbReference>
<name>A0ABW4M6B3_9HYPH</name>
<dbReference type="PROSITE" id="PS50932">
    <property type="entry name" value="HTH_LACI_2"/>
    <property type="match status" value="1"/>
</dbReference>
<dbReference type="SUPFAM" id="SSF47413">
    <property type="entry name" value="lambda repressor-like DNA-binding domains"/>
    <property type="match status" value="1"/>
</dbReference>
<dbReference type="Pfam" id="PF00356">
    <property type="entry name" value="LacI"/>
    <property type="match status" value="1"/>
</dbReference>
<dbReference type="Pfam" id="PF13377">
    <property type="entry name" value="Peripla_BP_3"/>
    <property type="match status" value="1"/>
</dbReference>
<keyword evidence="1" id="KW-0805">Transcription regulation</keyword>
<feature type="domain" description="HTH lacI-type" evidence="4">
    <location>
        <begin position="12"/>
        <end position="60"/>
    </location>
</feature>
<dbReference type="GO" id="GO:0003677">
    <property type="term" value="F:DNA binding"/>
    <property type="evidence" value="ECO:0007669"/>
    <property type="project" value="UniProtKB-KW"/>
</dbReference>
<dbReference type="CDD" id="cd06267">
    <property type="entry name" value="PBP1_LacI_sugar_binding-like"/>
    <property type="match status" value="1"/>
</dbReference>
<dbReference type="SUPFAM" id="SSF53822">
    <property type="entry name" value="Periplasmic binding protein-like I"/>
    <property type="match status" value="1"/>
</dbReference>
<dbReference type="PANTHER" id="PTHR30146">
    <property type="entry name" value="LACI-RELATED TRANSCRIPTIONAL REPRESSOR"/>
    <property type="match status" value="1"/>
</dbReference>
<organism evidence="5 6">
    <name type="scientific">Rhizobium helianthi</name>
    <dbReference type="NCBI Taxonomy" id="1132695"/>
    <lineage>
        <taxon>Bacteria</taxon>
        <taxon>Pseudomonadati</taxon>
        <taxon>Pseudomonadota</taxon>
        <taxon>Alphaproteobacteria</taxon>
        <taxon>Hyphomicrobiales</taxon>
        <taxon>Rhizobiaceae</taxon>
        <taxon>Rhizobium/Agrobacterium group</taxon>
        <taxon>Rhizobium</taxon>
    </lineage>
</organism>
<dbReference type="RefSeq" id="WP_377402921.1">
    <property type="nucleotide sequence ID" value="NZ_JBHUEQ010000026.1"/>
</dbReference>
<sequence>MSSVKPKLTLLAETLNVSVATVSNALSGKGRISPELAEKIRQTARELGYVPSSAGRALRTGRSGVLGLVLPDISNPLFPQIAQAIEHAASLRGYGVLIGDSRGDALGQAEAVSRLIDRGVDGMVVIPRRGTRVADVGCPVAMIDSPSTPGNTVSADHCDAGRQMGQHLAGLRHRKVVVLATSARSIVQADRIQGLRDGLGADAELDVVYIDAVEQQFGPGCSLGLADRVAGGATAVASLSDLTALRALTELQGAGLSVPQAVSVTGFDDLLWSSVVTPGMTTMRMNMTEIARLAMDALVRAIEDLPRARDSQPLAVVSPIDRVAMTLVVRASSGPARKAVPAEVAS</sequence>
<gene>
    <name evidence="5" type="ORF">ACFSE1_14765</name>
</gene>
<dbReference type="Gene3D" id="1.10.260.40">
    <property type="entry name" value="lambda repressor-like DNA-binding domains"/>
    <property type="match status" value="1"/>
</dbReference>
<dbReference type="EMBL" id="JBHUEQ010000026">
    <property type="protein sequence ID" value="MFD1746734.1"/>
    <property type="molecule type" value="Genomic_DNA"/>
</dbReference>
<evidence type="ECO:0000256" key="3">
    <source>
        <dbReference type="ARBA" id="ARBA00023163"/>
    </source>
</evidence>